<proteinExistence type="predicted"/>
<comment type="caution">
    <text evidence="1">The sequence shown here is derived from an EMBL/GenBank/DDBJ whole genome shotgun (WGS) entry which is preliminary data.</text>
</comment>
<dbReference type="EMBL" id="QREG01000015">
    <property type="protein sequence ID" value="RED96239.1"/>
    <property type="molecule type" value="Genomic_DNA"/>
</dbReference>
<evidence type="ECO:0000313" key="1">
    <source>
        <dbReference type="EMBL" id="RED96239.1"/>
    </source>
</evidence>
<organism evidence="1 2">
    <name type="scientific">Marinoscillum furvescens DSM 4134</name>
    <dbReference type="NCBI Taxonomy" id="1122208"/>
    <lineage>
        <taxon>Bacteria</taxon>
        <taxon>Pseudomonadati</taxon>
        <taxon>Bacteroidota</taxon>
        <taxon>Cytophagia</taxon>
        <taxon>Cytophagales</taxon>
        <taxon>Reichenbachiellaceae</taxon>
        <taxon>Marinoscillum</taxon>
    </lineage>
</organism>
<evidence type="ECO:0000313" key="2">
    <source>
        <dbReference type="Proteomes" id="UP000256779"/>
    </source>
</evidence>
<sequence>MKRKALVVLFFIVVFGLPVCWYLFLQAFGENKFALPVLSTYESTCDSLSFDKAGLLVDADLAKTYPNEFARIDERLNQESNLQLVLTSCEMADDMMLVDHENQVRGIYDLNREEVDRLLAEIDIYLMNLNHSKREGK</sequence>
<dbReference type="AlphaFoldDB" id="A0A3D9L134"/>
<accession>A0A3D9L134</accession>
<reference evidence="1 2" key="1">
    <citation type="submission" date="2018-07" db="EMBL/GenBank/DDBJ databases">
        <title>Genomic Encyclopedia of Type Strains, Phase IV (KMG-IV): sequencing the most valuable type-strain genomes for metagenomic binning, comparative biology and taxonomic classification.</title>
        <authorList>
            <person name="Goeker M."/>
        </authorList>
    </citation>
    <scope>NUCLEOTIDE SEQUENCE [LARGE SCALE GENOMIC DNA]</scope>
    <source>
        <strain evidence="1 2">DSM 4134</strain>
    </source>
</reference>
<gene>
    <name evidence="1" type="ORF">C7460_115130</name>
</gene>
<dbReference type="RefSeq" id="WP_170148036.1">
    <property type="nucleotide sequence ID" value="NZ_QREG01000015.1"/>
</dbReference>
<name>A0A3D9L134_MARFU</name>
<dbReference type="Proteomes" id="UP000256779">
    <property type="component" value="Unassembled WGS sequence"/>
</dbReference>
<keyword evidence="2" id="KW-1185">Reference proteome</keyword>
<protein>
    <submittedName>
        <fullName evidence="1">Uncharacterized protein</fullName>
    </submittedName>
</protein>